<dbReference type="AlphaFoldDB" id="A0A6L2JCE5"/>
<evidence type="ECO:0000256" key="2">
    <source>
        <dbReference type="ARBA" id="ARBA00022676"/>
    </source>
</evidence>
<dbReference type="InterPro" id="IPR050481">
    <property type="entry name" value="UDP-glycosyltransf_plant"/>
</dbReference>
<evidence type="ECO:0000256" key="1">
    <source>
        <dbReference type="ARBA" id="ARBA00009995"/>
    </source>
</evidence>
<dbReference type="PANTHER" id="PTHR48048:SF76">
    <property type="entry name" value="UDP-GLYCOSYLTRANSFERASE 708D1-LIKE"/>
    <property type="match status" value="1"/>
</dbReference>
<accession>A0A6L2JCE5</accession>
<dbReference type="SUPFAM" id="SSF53756">
    <property type="entry name" value="UDP-Glycosyltransferase/glycogen phosphorylase"/>
    <property type="match status" value="1"/>
</dbReference>
<gene>
    <name evidence="3" type="ORF">Tci_006529</name>
</gene>
<comment type="similarity">
    <text evidence="1">Belongs to the UDP-glycosyltransferase family.</text>
</comment>
<dbReference type="Gene3D" id="3.40.50.2000">
    <property type="entry name" value="Glycogen Phosphorylase B"/>
    <property type="match status" value="1"/>
</dbReference>
<proteinExistence type="inferred from homology"/>
<comment type="caution">
    <text evidence="3">The sequence shown here is derived from an EMBL/GenBank/DDBJ whole genome shotgun (WGS) entry which is preliminary data.</text>
</comment>
<organism evidence="3">
    <name type="scientific">Tanacetum cinerariifolium</name>
    <name type="common">Dalmatian daisy</name>
    <name type="synonym">Chrysanthemum cinerariifolium</name>
    <dbReference type="NCBI Taxonomy" id="118510"/>
    <lineage>
        <taxon>Eukaryota</taxon>
        <taxon>Viridiplantae</taxon>
        <taxon>Streptophyta</taxon>
        <taxon>Embryophyta</taxon>
        <taxon>Tracheophyta</taxon>
        <taxon>Spermatophyta</taxon>
        <taxon>Magnoliopsida</taxon>
        <taxon>eudicotyledons</taxon>
        <taxon>Gunneridae</taxon>
        <taxon>Pentapetalae</taxon>
        <taxon>asterids</taxon>
        <taxon>campanulids</taxon>
        <taxon>Asterales</taxon>
        <taxon>Asteraceae</taxon>
        <taxon>Asteroideae</taxon>
        <taxon>Anthemideae</taxon>
        <taxon>Anthemidinae</taxon>
        <taxon>Tanacetum</taxon>
    </lineage>
</organism>
<dbReference type="EMBL" id="BKCJ010000589">
    <property type="protein sequence ID" value="GEU34551.1"/>
    <property type="molecule type" value="Genomic_DNA"/>
</dbReference>
<dbReference type="GO" id="GO:0035251">
    <property type="term" value="F:UDP-glucosyltransferase activity"/>
    <property type="evidence" value="ECO:0007669"/>
    <property type="project" value="InterPro"/>
</dbReference>
<evidence type="ECO:0000313" key="3">
    <source>
        <dbReference type="EMBL" id="GEU34551.1"/>
    </source>
</evidence>
<reference evidence="3" key="1">
    <citation type="journal article" date="2019" name="Sci. Rep.">
        <title>Draft genome of Tanacetum cinerariifolium, the natural source of mosquito coil.</title>
        <authorList>
            <person name="Yamashiro T."/>
            <person name="Shiraishi A."/>
            <person name="Satake H."/>
            <person name="Nakayama K."/>
        </authorList>
    </citation>
    <scope>NUCLEOTIDE SEQUENCE</scope>
</reference>
<name>A0A6L2JCE5_TANCI</name>
<keyword evidence="3" id="KW-0808">Transferase</keyword>
<dbReference type="PANTHER" id="PTHR48048">
    <property type="entry name" value="GLYCOSYLTRANSFERASE"/>
    <property type="match status" value="1"/>
</dbReference>
<keyword evidence="2" id="KW-0328">Glycosyltransferase</keyword>
<protein>
    <submittedName>
        <fullName evidence="3">UDP-glycosyltransferase 13-like</fullName>
    </submittedName>
</protein>
<sequence length="121" mass="13288">MSRDQITEQRNGWAESGRKFLWVLKSVTVDTEDTKELKKSVGDSFIERLKHKGMVVNGWVNEEETISHTAIGAFVSHCGWYLVMEASARGNQYLAWLQSGDQKESVGGVETAGLGGRAGVG</sequence>